<reference evidence="4 5" key="1">
    <citation type="submission" date="2024-01" db="EMBL/GenBank/DDBJ databases">
        <title>A draft genome for a cacao thread blight-causing isolate of Paramarasmius palmivorus.</title>
        <authorList>
            <person name="Baruah I.K."/>
            <person name="Bukari Y."/>
            <person name="Amoako-Attah I."/>
            <person name="Meinhardt L.W."/>
            <person name="Bailey B.A."/>
            <person name="Cohen S.P."/>
        </authorList>
    </citation>
    <scope>NUCLEOTIDE SEQUENCE [LARGE SCALE GENOMIC DNA]</scope>
    <source>
        <strain evidence="4 5">GH-12</strain>
    </source>
</reference>
<dbReference type="InterPro" id="IPR000182">
    <property type="entry name" value="GNAT_dom"/>
</dbReference>
<dbReference type="PROSITE" id="PS51186">
    <property type="entry name" value="GNAT"/>
    <property type="match status" value="1"/>
</dbReference>
<dbReference type="Proteomes" id="UP001383192">
    <property type="component" value="Unassembled WGS sequence"/>
</dbReference>
<keyword evidence="5" id="KW-1185">Reference proteome</keyword>
<dbReference type="InterPro" id="IPR016181">
    <property type="entry name" value="Acyl_CoA_acyltransferase"/>
</dbReference>
<dbReference type="CDD" id="cd04301">
    <property type="entry name" value="NAT_SF"/>
    <property type="match status" value="1"/>
</dbReference>
<dbReference type="AlphaFoldDB" id="A0AAW0CE48"/>
<dbReference type="Gene3D" id="3.40.630.30">
    <property type="match status" value="1"/>
</dbReference>
<name>A0AAW0CE48_9AGAR</name>
<dbReference type="Pfam" id="PF00583">
    <property type="entry name" value="Acetyltransf_1"/>
    <property type="match status" value="1"/>
</dbReference>
<evidence type="ECO:0000259" key="3">
    <source>
        <dbReference type="PROSITE" id="PS51186"/>
    </source>
</evidence>
<evidence type="ECO:0000313" key="5">
    <source>
        <dbReference type="Proteomes" id="UP001383192"/>
    </source>
</evidence>
<proteinExistence type="predicted"/>
<sequence>MSSYQIAPIPSPPSSSQVEQYKSFRLLSLELDPGSFSSKYADEVKFTDEQWQERLSGFGGRKVTIAATTTEGNWVGMITVLSPQFIDFTYYIPSQVKAMRSVEEMYIVVGMWVHPEHRRKGLGGRLVKQAAEWAKDREMEKDSGTKKAALLLEVLLTNNDAIALYSKTGFVKIETEEIKTEGCQFMYLDIA</sequence>
<accession>A0AAW0CE48</accession>
<evidence type="ECO:0000256" key="2">
    <source>
        <dbReference type="ARBA" id="ARBA00023315"/>
    </source>
</evidence>
<dbReference type="EMBL" id="JAYKXP010000048">
    <property type="protein sequence ID" value="KAK7037261.1"/>
    <property type="molecule type" value="Genomic_DNA"/>
</dbReference>
<dbReference type="SUPFAM" id="SSF55729">
    <property type="entry name" value="Acyl-CoA N-acyltransferases (Nat)"/>
    <property type="match status" value="1"/>
</dbReference>
<feature type="domain" description="N-acetyltransferase" evidence="3">
    <location>
        <begin position="22"/>
        <end position="191"/>
    </location>
</feature>
<dbReference type="GO" id="GO:0016747">
    <property type="term" value="F:acyltransferase activity, transferring groups other than amino-acyl groups"/>
    <property type="evidence" value="ECO:0007669"/>
    <property type="project" value="InterPro"/>
</dbReference>
<organism evidence="4 5">
    <name type="scientific">Paramarasmius palmivorus</name>
    <dbReference type="NCBI Taxonomy" id="297713"/>
    <lineage>
        <taxon>Eukaryota</taxon>
        <taxon>Fungi</taxon>
        <taxon>Dikarya</taxon>
        <taxon>Basidiomycota</taxon>
        <taxon>Agaricomycotina</taxon>
        <taxon>Agaricomycetes</taxon>
        <taxon>Agaricomycetidae</taxon>
        <taxon>Agaricales</taxon>
        <taxon>Marasmiineae</taxon>
        <taxon>Marasmiaceae</taxon>
        <taxon>Paramarasmius</taxon>
    </lineage>
</organism>
<evidence type="ECO:0000313" key="4">
    <source>
        <dbReference type="EMBL" id="KAK7037261.1"/>
    </source>
</evidence>
<keyword evidence="2" id="KW-0012">Acyltransferase</keyword>
<comment type="caution">
    <text evidence="4">The sequence shown here is derived from an EMBL/GenBank/DDBJ whole genome shotgun (WGS) entry which is preliminary data.</text>
</comment>
<protein>
    <recommendedName>
        <fullName evidence="3">N-acetyltransferase domain-containing protein</fullName>
    </recommendedName>
</protein>
<keyword evidence="1" id="KW-0808">Transferase</keyword>
<gene>
    <name evidence="4" type="ORF">VNI00_011252</name>
</gene>
<evidence type="ECO:0000256" key="1">
    <source>
        <dbReference type="ARBA" id="ARBA00022679"/>
    </source>
</evidence>
<dbReference type="PANTHER" id="PTHR43072:SF23">
    <property type="entry name" value="UPF0039 PROTEIN C11D3.02C"/>
    <property type="match status" value="1"/>
</dbReference>
<dbReference type="PANTHER" id="PTHR43072">
    <property type="entry name" value="N-ACETYLTRANSFERASE"/>
    <property type="match status" value="1"/>
</dbReference>